<evidence type="ECO:0000256" key="2">
    <source>
        <dbReference type="ARBA" id="ARBA00022857"/>
    </source>
</evidence>
<comment type="similarity">
    <text evidence="1 4">Belongs to the ketopantoate reductase family.</text>
</comment>
<dbReference type="Gene3D" id="1.10.1040.10">
    <property type="entry name" value="N-(1-d-carboxylethyl)-l-norvaline Dehydrogenase, domain 2"/>
    <property type="match status" value="1"/>
</dbReference>
<name>A0ABS9L713_9MICC</name>
<comment type="catalytic activity">
    <reaction evidence="4">
        <text>(R)-pantoate + NADP(+) = 2-dehydropantoate + NADPH + H(+)</text>
        <dbReference type="Rhea" id="RHEA:16233"/>
        <dbReference type="ChEBI" id="CHEBI:11561"/>
        <dbReference type="ChEBI" id="CHEBI:15378"/>
        <dbReference type="ChEBI" id="CHEBI:15980"/>
        <dbReference type="ChEBI" id="CHEBI:57783"/>
        <dbReference type="ChEBI" id="CHEBI:58349"/>
        <dbReference type="EC" id="1.1.1.169"/>
    </reaction>
</comment>
<evidence type="ECO:0000256" key="4">
    <source>
        <dbReference type="RuleBase" id="RU362068"/>
    </source>
</evidence>
<dbReference type="PANTHER" id="PTHR21708">
    <property type="entry name" value="PROBABLE 2-DEHYDROPANTOATE 2-REDUCTASE"/>
    <property type="match status" value="1"/>
</dbReference>
<evidence type="ECO:0000313" key="8">
    <source>
        <dbReference type="Proteomes" id="UP001165368"/>
    </source>
</evidence>
<dbReference type="InterPro" id="IPR013332">
    <property type="entry name" value="KPR_N"/>
</dbReference>
<dbReference type="InterPro" id="IPR036291">
    <property type="entry name" value="NAD(P)-bd_dom_sf"/>
</dbReference>
<evidence type="ECO:0000256" key="1">
    <source>
        <dbReference type="ARBA" id="ARBA00007870"/>
    </source>
</evidence>
<keyword evidence="8" id="KW-1185">Reference proteome</keyword>
<dbReference type="Pfam" id="PF02558">
    <property type="entry name" value="ApbA"/>
    <property type="match status" value="1"/>
</dbReference>
<comment type="function">
    <text evidence="4">Catalyzes the NADPH-dependent reduction of ketopantoate into pantoic acid.</text>
</comment>
<reference evidence="7" key="1">
    <citation type="submission" date="2022-01" db="EMBL/GenBank/DDBJ databases">
        <authorList>
            <person name="Jo J.-H."/>
            <person name="Im W.-T."/>
        </authorList>
    </citation>
    <scope>NUCLEOTIDE SEQUENCE</scope>
    <source>
        <strain evidence="7">I2-34</strain>
    </source>
</reference>
<feature type="domain" description="Ketopantoate reductase C-terminal" evidence="6">
    <location>
        <begin position="176"/>
        <end position="291"/>
    </location>
</feature>
<evidence type="ECO:0000259" key="6">
    <source>
        <dbReference type="Pfam" id="PF08546"/>
    </source>
</evidence>
<dbReference type="InterPro" id="IPR008927">
    <property type="entry name" value="6-PGluconate_DH-like_C_sf"/>
</dbReference>
<dbReference type="Pfam" id="PF08546">
    <property type="entry name" value="ApbA_C"/>
    <property type="match status" value="1"/>
</dbReference>
<protein>
    <recommendedName>
        <fullName evidence="4">2-dehydropantoate 2-reductase</fullName>
        <ecNumber evidence="4">1.1.1.169</ecNumber>
    </recommendedName>
    <alternativeName>
        <fullName evidence="4">Ketopantoate reductase</fullName>
    </alternativeName>
</protein>
<dbReference type="InterPro" id="IPR051402">
    <property type="entry name" value="KPR-Related"/>
</dbReference>
<dbReference type="RefSeq" id="WP_237820803.1">
    <property type="nucleotide sequence ID" value="NZ_JAKLTQ010000007.1"/>
</dbReference>
<dbReference type="SUPFAM" id="SSF51735">
    <property type="entry name" value="NAD(P)-binding Rossmann-fold domains"/>
    <property type="match status" value="1"/>
</dbReference>
<keyword evidence="3 4" id="KW-0560">Oxidoreductase</keyword>
<dbReference type="PANTHER" id="PTHR21708:SF26">
    <property type="entry name" value="2-DEHYDROPANTOATE 2-REDUCTASE"/>
    <property type="match status" value="1"/>
</dbReference>
<dbReference type="Proteomes" id="UP001165368">
    <property type="component" value="Unassembled WGS sequence"/>
</dbReference>
<feature type="domain" description="Ketopantoate reductase N-terminal" evidence="5">
    <location>
        <begin position="3"/>
        <end position="148"/>
    </location>
</feature>
<proteinExistence type="inferred from homology"/>
<dbReference type="GO" id="GO:0008677">
    <property type="term" value="F:2-dehydropantoate 2-reductase activity"/>
    <property type="evidence" value="ECO:0007669"/>
    <property type="project" value="UniProtKB-EC"/>
</dbReference>
<dbReference type="Gene3D" id="3.40.50.720">
    <property type="entry name" value="NAD(P)-binding Rossmann-like Domain"/>
    <property type="match status" value="1"/>
</dbReference>
<comment type="caution">
    <text evidence="7">The sequence shown here is derived from an EMBL/GenBank/DDBJ whole genome shotgun (WGS) entry which is preliminary data.</text>
</comment>
<dbReference type="InterPro" id="IPR013328">
    <property type="entry name" value="6PGD_dom2"/>
</dbReference>
<organism evidence="7 8">
    <name type="scientific">Arthrobacter hankyongi</name>
    <dbReference type="NCBI Taxonomy" id="2904801"/>
    <lineage>
        <taxon>Bacteria</taxon>
        <taxon>Bacillati</taxon>
        <taxon>Actinomycetota</taxon>
        <taxon>Actinomycetes</taxon>
        <taxon>Micrococcales</taxon>
        <taxon>Micrococcaceae</taxon>
        <taxon>Arthrobacter</taxon>
    </lineage>
</organism>
<accession>A0ABS9L713</accession>
<gene>
    <name evidence="7" type="ORF">LVY72_11130</name>
</gene>
<dbReference type="NCBIfam" id="TIGR00745">
    <property type="entry name" value="apbA_panE"/>
    <property type="match status" value="1"/>
</dbReference>
<dbReference type="InterPro" id="IPR003710">
    <property type="entry name" value="ApbA"/>
</dbReference>
<dbReference type="SUPFAM" id="SSF48179">
    <property type="entry name" value="6-phosphogluconate dehydrogenase C-terminal domain-like"/>
    <property type="match status" value="1"/>
</dbReference>
<evidence type="ECO:0000313" key="7">
    <source>
        <dbReference type="EMBL" id="MCG2622466.1"/>
    </source>
</evidence>
<dbReference type="InterPro" id="IPR013752">
    <property type="entry name" value="KPA_reductase"/>
</dbReference>
<comment type="pathway">
    <text evidence="4">Cofactor biosynthesis; (R)-pantothenate biosynthesis; (R)-pantoate from 3-methyl-2-oxobutanoate: step 2/2.</text>
</comment>
<sequence>MRILIAGAGATGGYFGGRLAQAGRDVTFLVRPRRAAELRGGLRISGPVKDETIPVQTVTAEELDTPYDVVVVAVKAGALDAVVQQLAPAVGPGTMILPFLNGMSHLDVLTARFGPEHVLGGLVKVVATVAGDGHIQQMHPLATMAIGEQSGERSRRIEELYRELSVPGFELSLSPDIVAAMWHKWVFITAAGVVTCLMRGPVGDIVACPGGEDFALAVIAETEAVAAAAGHPVPDGEHALSVGLLTEPGSGFTSSLYRDVTAGLPHEGEHILGRFVERAAGLGAAAPLTGLALLQLRVHDRQAAGPGPRATP</sequence>
<evidence type="ECO:0000259" key="5">
    <source>
        <dbReference type="Pfam" id="PF02558"/>
    </source>
</evidence>
<keyword evidence="2 4" id="KW-0521">NADP</keyword>
<dbReference type="EMBL" id="JAKLTQ010000007">
    <property type="protein sequence ID" value="MCG2622466.1"/>
    <property type="molecule type" value="Genomic_DNA"/>
</dbReference>
<keyword evidence="4" id="KW-0566">Pantothenate biosynthesis</keyword>
<dbReference type="EC" id="1.1.1.169" evidence="4"/>
<evidence type="ECO:0000256" key="3">
    <source>
        <dbReference type="ARBA" id="ARBA00023002"/>
    </source>
</evidence>